<gene>
    <name evidence="2" type="ORF">GCM10023351_02200</name>
</gene>
<reference evidence="3" key="1">
    <citation type="journal article" date="2019" name="Int. J. Syst. Evol. Microbiol.">
        <title>The Global Catalogue of Microorganisms (GCM) 10K type strain sequencing project: providing services to taxonomists for standard genome sequencing and annotation.</title>
        <authorList>
            <consortium name="The Broad Institute Genomics Platform"/>
            <consortium name="The Broad Institute Genome Sequencing Center for Infectious Disease"/>
            <person name="Wu L."/>
            <person name="Ma J."/>
        </authorList>
    </citation>
    <scope>NUCLEOTIDE SEQUENCE [LARGE SCALE GENOMIC DNA]</scope>
    <source>
        <strain evidence="3">JCM 18537</strain>
    </source>
</reference>
<evidence type="ECO:0000313" key="2">
    <source>
        <dbReference type="EMBL" id="GAA4763210.1"/>
    </source>
</evidence>
<sequence length="89" mass="8810">MGVFAERDDEEQHAWAALPSEPVEPEPPSRRLDALPSPDPAAVDAAGSGTASYSIVFPVTPPPPAAADAAAGAPGPDDDPAGPDVGAPS</sequence>
<comment type="caution">
    <text evidence="2">The sequence shown here is derived from an EMBL/GenBank/DDBJ whole genome shotgun (WGS) entry which is preliminary data.</text>
</comment>
<dbReference type="Proteomes" id="UP001501645">
    <property type="component" value="Unassembled WGS sequence"/>
</dbReference>
<protein>
    <submittedName>
        <fullName evidence="2">Uncharacterized protein</fullName>
    </submittedName>
</protein>
<accession>A0ABP8ZRG1</accession>
<evidence type="ECO:0000256" key="1">
    <source>
        <dbReference type="SAM" id="MobiDB-lite"/>
    </source>
</evidence>
<organism evidence="2 3">
    <name type="scientific">Microbacterium gilvum</name>
    <dbReference type="NCBI Taxonomy" id="1336204"/>
    <lineage>
        <taxon>Bacteria</taxon>
        <taxon>Bacillati</taxon>
        <taxon>Actinomycetota</taxon>
        <taxon>Actinomycetes</taxon>
        <taxon>Micrococcales</taxon>
        <taxon>Microbacteriaceae</taxon>
        <taxon>Microbacterium</taxon>
    </lineage>
</organism>
<name>A0ABP8ZRG1_9MICO</name>
<proteinExistence type="predicted"/>
<dbReference type="EMBL" id="BAABKO010000001">
    <property type="protein sequence ID" value="GAA4763210.1"/>
    <property type="molecule type" value="Genomic_DNA"/>
</dbReference>
<dbReference type="RefSeq" id="WP_345435062.1">
    <property type="nucleotide sequence ID" value="NZ_BAABKO010000001.1"/>
</dbReference>
<feature type="compositionally biased region" description="Low complexity" evidence="1">
    <location>
        <begin position="66"/>
        <end position="75"/>
    </location>
</feature>
<evidence type="ECO:0000313" key="3">
    <source>
        <dbReference type="Proteomes" id="UP001501645"/>
    </source>
</evidence>
<keyword evidence="3" id="KW-1185">Reference proteome</keyword>
<feature type="region of interest" description="Disordered" evidence="1">
    <location>
        <begin position="1"/>
        <end position="89"/>
    </location>
</feature>